<dbReference type="InterPro" id="IPR029044">
    <property type="entry name" value="Nucleotide-diphossugar_trans"/>
</dbReference>
<dbReference type="RefSeq" id="WP_082161326.1">
    <property type="nucleotide sequence ID" value="NZ_CBTJ020000087.1"/>
</dbReference>
<accession>W6M7L3</accession>
<dbReference type="EMBL" id="CBTJ020000087">
    <property type="protein sequence ID" value="CDI03966.1"/>
    <property type="molecule type" value="Genomic_DNA"/>
</dbReference>
<name>W6M7L3_9GAMM</name>
<organism evidence="2 3">
    <name type="scientific">Candidatus Competibacter denitrificans Run_A_D11</name>
    <dbReference type="NCBI Taxonomy" id="1400863"/>
    <lineage>
        <taxon>Bacteria</taxon>
        <taxon>Pseudomonadati</taxon>
        <taxon>Pseudomonadota</taxon>
        <taxon>Gammaproteobacteria</taxon>
        <taxon>Candidatus Competibacteraceae</taxon>
        <taxon>Candidatus Competibacter</taxon>
    </lineage>
</organism>
<keyword evidence="3" id="KW-1185">Reference proteome</keyword>
<dbReference type="AlphaFoldDB" id="W6M7L3"/>
<dbReference type="CDD" id="cd00761">
    <property type="entry name" value="Glyco_tranf_GTA_type"/>
    <property type="match status" value="1"/>
</dbReference>
<sequence>MARVSIIIPTYNYSQFIIRALHSVFEKTYNYFEVIIADDGSTDNTRTLVEQFDKSIVYYAFQPNRGLSSTRNLALSKASGEFVAYLDADDMWYPDKLVRQIAFLDAHPECALVHSDASVIDENDSIIYQKFNAEKKRFVP</sequence>
<dbReference type="PANTHER" id="PTHR22916">
    <property type="entry name" value="GLYCOSYLTRANSFERASE"/>
    <property type="match status" value="1"/>
</dbReference>
<protein>
    <submittedName>
        <fullName evidence="2">Glycosyl transferase, family 2</fullName>
        <ecNumber evidence="2">2.4.1.-</ecNumber>
    </submittedName>
</protein>
<gene>
    <name evidence="2" type="ORF">BN873_760003</name>
</gene>
<evidence type="ECO:0000313" key="3">
    <source>
        <dbReference type="Proteomes" id="UP000035760"/>
    </source>
</evidence>
<keyword evidence="2" id="KW-0328">Glycosyltransferase</keyword>
<evidence type="ECO:0000259" key="1">
    <source>
        <dbReference type="Pfam" id="PF00535"/>
    </source>
</evidence>
<dbReference type="Gene3D" id="3.90.550.10">
    <property type="entry name" value="Spore Coat Polysaccharide Biosynthesis Protein SpsA, Chain A"/>
    <property type="match status" value="1"/>
</dbReference>
<dbReference type="Pfam" id="PF00535">
    <property type="entry name" value="Glycos_transf_2"/>
    <property type="match status" value="1"/>
</dbReference>
<dbReference type="InterPro" id="IPR001173">
    <property type="entry name" value="Glyco_trans_2-like"/>
</dbReference>
<dbReference type="STRING" id="1400863.BN873_760003"/>
<dbReference type="GO" id="GO:0016758">
    <property type="term" value="F:hexosyltransferase activity"/>
    <property type="evidence" value="ECO:0007669"/>
    <property type="project" value="UniProtKB-ARBA"/>
</dbReference>
<reference evidence="2" key="1">
    <citation type="submission" date="2013-07" db="EMBL/GenBank/DDBJ databases">
        <authorList>
            <person name="McIlroy S."/>
        </authorList>
    </citation>
    <scope>NUCLEOTIDE SEQUENCE [LARGE SCALE GENOMIC DNA]</scope>
    <source>
        <strain evidence="2">Run_A_D11</strain>
    </source>
</reference>
<comment type="caution">
    <text evidence="2">The sequence shown here is derived from an EMBL/GenBank/DDBJ whole genome shotgun (WGS) entry which is preliminary data.</text>
</comment>
<proteinExistence type="predicted"/>
<dbReference type="PANTHER" id="PTHR22916:SF3">
    <property type="entry name" value="UDP-GLCNAC:BETAGAL BETA-1,3-N-ACETYLGLUCOSAMINYLTRANSFERASE-LIKE PROTEIN 1"/>
    <property type="match status" value="1"/>
</dbReference>
<evidence type="ECO:0000313" key="2">
    <source>
        <dbReference type="EMBL" id="CDI03966.1"/>
    </source>
</evidence>
<dbReference type="Proteomes" id="UP000035760">
    <property type="component" value="Unassembled WGS sequence"/>
</dbReference>
<dbReference type="OrthoDB" id="9802649at2"/>
<reference evidence="2" key="2">
    <citation type="submission" date="2014-03" db="EMBL/GenBank/DDBJ databases">
        <title>Candidatus Competibacter-lineage genomes retrieved from metagenomes reveal functional metabolic diversity.</title>
        <authorList>
            <person name="McIlroy S.J."/>
            <person name="Albertsen M."/>
            <person name="Andresen E.K."/>
            <person name="Saunders A.M."/>
            <person name="Kristiansen R."/>
            <person name="Stokholm-Bjerregaard M."/>
            <person name="Nielsen K.L."/>
            <person name="Nielsen P.H."/>
        </authorList>
    </citation>
    <scope>NUCLEOTIDE SEQUENCE</scope>
    <source>
        <strain evidence="2">Run_A_D11</strain>
    </source>
</reference>
<dbReference type="EC" id="2.4.1.-" evidence="2"/>
<feature type="domain" description="Glycosyltransferase 2-like" evidence="1">
    <location>
        <begin position="5"/>
        <end position="122"/>
    </location>
</feature>
<keyword evidence="2" id="KW-0808">Transferase</keyword>
<dbReference type="SUPFAM" id="SSF53448">
    <property type="entry name" value="Nucleotide-diphospho-sugar transferases"/>
    <property type="match status" value="1"/>
</dbReference>